<organism evidence="6 7">
    <name type="scientific">Streptomyces luomodiensis</name>
    <dbReference type="NCBI Taxonomy" id="3026192"/>
    <lineage>
        <taxon>Bacteria</taxon>
        <taxon>Bacillati</taxon>
        <taxon>Actinomycetota</taxon>
        <taxon>Actinomycetes</taxon>
        <taxon>Kitasatosporales</taxon>
        <taxon>Streptomycetaceae</taxon>
        <taxon>Streptomyces</taxon>
    </lineage>
</organism>
<reference evidence="6 7" key="1">
    <citation type="submission" date="2023-02" db="EMBL/GenBank/DDBJ databases">
        <title>Streptomyces sp. SCA4-21 with antifungal activity against Fusarium oxysporum f. sp. cubense, Streptomyces sp. SCA2-17 with antifungal activity against Fusarium oxysporum f. sp. cubense.</title>
        <authorList>
            <person name="Qi D."/>
        </authorList>
    </citation>
    <scope>NUCLEOTIDE SEQUENCE [LARGE SCALE GENOMIC DNA]</scope>
    <source>
        <strain evidence="6 7">SCA4-21</strain>
    </source>
</reference>
<evidence type="ECO:0000256" key="3">
    <source>
        <dbReference type="ARBA" id="ARBA00022827"/>
    </source>
</evidence>
<dbReference type="Pfam" id="PF21274">
    <property type="entry name" value="Rng_hyd_C"/>
    <property type="match status" value="1"/>
</dbReference>
<accession>A0ABY9UZV1</accession>
<evidence type="ECO:0000256" key="1">
    <source>
        <dbReference type="ARBA" id="ARBA00001974"/>
    </source>
</evidence>
<dbReference type="EMBL" id="CP117522">
    <property type="protein sequence ID" value="WNE98135.1"/>
    <property type="molecule type" value="Genomic_DNA"/>
</dbReference>
<dbReference type="GO" id="GO:0004497">
    <property type="term" value="F:monooxygenase activity"/>
    <property type="evidence" value="ECO:0007669"/>
    <property type="project" value="UniProtKB-KW"/>
</dbReference>
<evidence type="ECO:0000313" key="7">
    <source>
        <dbReference type="Proteomes" id="UP001305606"/>
    </source>
</evidence>
<evidence type="ECO:0000256" key="2">
    <source>
        <dbReference type="ARBA" id="ARBA00022630"/>
    </source>
</evidence>
<dbReference type="SUPFAM" id="SSF51905">
    <property type="entry name" value="FAD/NAD(P)-binding domain"/>
    <property type="match status" value="1"/>
</dbReference>
<protein>
    <submittedName>
        <fullName evidence="6">FAD-dependent monooxygenase</fullName>
    </submittedName>
</protein>
<dbReference type="PRINTS" id="PR00420">
    <property type="entry name" value="RNGMNOXGNASE"/>
</dbReference>
<keyword evidence="7" id="KW-1185">Reference proteome</keyword>
<sequence>MSTAQSTDVVVVGSGPTGLTLAHELALAGVRVIVIDKLADPNEHSKALGLQPRTVEVLAMRGLLDAVLERSLAQVPDAHFAGLPVVMNYRGWGSRHPYGVIIPQDRVEGVLEEALAARYGIEVRRSHELVDLAQDADGVTATVATPDGAVRLRSRYLVGCDGGRSAVRKRLGVAFPGTKTAFSGVVADVTLKKGADALGERPKSIRDLLGVDKAHQDRMTWPLVPLQNGLYRVVWGIYGRGETDPDQPVTEAEVHDSVRLRYGDAVEVDEIRWLSRFTDSAYQAEHYRRDRVLLAGDAAHVHLPAAGQGLNLGVQDAMNLGWKLAAEVAGWAPAGLLDSYHGERHPIGASVVENTRAQAVLTNPSEEYDGLRSIFVRLLGMGPVSHFLAGMVSGLDIRYPMPGAGTDDGLTGARMPDPDLTVDGAERPVSALLRHGRGLLLTTGTTRRWGTLATAYPDRVDVVTADALPDVPADAVLVRPDGYVCWAATASDDTAPERLGAALETWFGAPGPTPPRPEAAPEAAVSH</sequence>
<keyword evidence="6" id="KW-0560">Oxidoreductase</keyword>
<evidence type="ECO:0000256" key="4">
    <source>
        <dbReference type="SAM" id="MobiDB-lite"/>
    </source>
</evidence>
<dbReference type="InterPro" id="IPR002938">
    <property type="entry name" value="FAD-bd"/>
</dbReference>
<name>A0ABY9UZV1_9ACTN</name>
<dbReference type="Gene3D" id="3.40.30.120">
    <property type="match status" value="1"/>
</dbReference>
<dbReference type="PANTHER" id="PTHR43004">
    <property type="entry name" value="TRK SYSTEM POTASSIUM UPTAKE PROTEIN"/>
    <property type="match status" value="1"/>
</dbReference>
<feature type="domain" description="FAD-binding" evidence="5">
    <location>
        <begin position="7"/>
        <end position="355"/>
    </location>
</feature>
<proteinExistence type="predicted"/>
<dbReference type="Proteomes" id="UP001305606">
    <property type="component" value="Chromosome"/>
</dbReference>
<evidence type="ECO:0000313" key="6">
    <source>
        <dbReference type="EMBL" id="WNE98135.1"/>
    </source>
</evidence>
<keyword evidence="6" id="KW-0503">Monooxygenase</keyword>
<dbReference type="Pfam" id="PF01494">
    <property type="entry name" value="FAD_binding_3"/>
    <property type="match status" value="1"/>
</dbReference>
<dbReference type="PANTHER" id="PTHR43004:SF19">
    <property type="entry name" value="BINDING MONOOXYGENASE, PUTATIVE (JCVI)-RELATED"/>
    <property type="match status" value="1"/>
</dbReference>
<dbReference type="RefSeq" id="WP_311036946.1">
    <property type="nucleotide sequence ID" value="NZ_CP117522.1"/>
</dbReference>
<evidence type="ECO:0000259" key="5">
    <source>
        <dbReference type="Pfam" id="PF01494"/>
    </source>
</evidence>
<gene>
    <name evidence="6" type="ORF">PS467_23830</name>
</gene>
<dbReference type="Gene3D" id="3.50.50.60">
    <property type="entry name" value="FAD/NAD(P)-binding domain"/>
    <property type="match status" value="1"/>
</dbReference>
<dbReference type="InterPro" id="IPR036188">
    <property type="entry name" value="FAD/NAD-bd_sf"/>
</dbReference>
<dbReference type="InterPro" id="IPR050641">
    <property type="entry name" value="RIFMO-like"/>
</dbReference>
<keyword evidence="3" id="KW-0274">FAD</keyword>
<keyword evidence="2" id="KW-0285">Flavoprotein</keyword>
<comment type="cofactor">
    <cofactor evidence="1">
        <name>FAD</name>
        <dbReference type="ChEBI" id="CHEBI:57692"/>
    </cofactor>
</comment>
<feature type="region of interest" description="Disordered" evidence="4">
    <location>
        <begin position="508"/>
        <end position="527"/>
    </location>
</feature>
<dbReference type="Gene3D" id="3.30.70.2450">
    <property type="match status" value="1"/>
</dbReference>